<dbReference type="HOGENOM" id="CLU_010119_6_1_1"/>
<dbReference type="KEGG" id="tasa:A1Q1_06573"/>
<dbReference type="GO" id="GO:0046872">
    <property type="term" value="F:metal ion binding"/>
    <property type="evidence" value="ECO:0007669"/>
    <property type="project" value="UniProtKB-KW"/>
</dbReference>
<name>J5SD08_TRIAS</name>
<organism evidence="4 5">
    <name type="scientific">Trichosporon asahii var. asahii (strain ATCC 90039 / CBS 2479 / JCM 2466 / KCTC 7840 / NBRC 103889/ NCYC 2677 / UAMH 7654)</name>
    <name type="common">Yeast</name>
    <dbReference type="NCBI Taxonomy" id="1186058"/>
    <lineage>
        <taxon>Eukaryota</taxon>
        <taxon>Fungi</taxon>
        <taxon>Dikarya</taxon>
        <taxon>Basidiomycota</taxon>
        <taxon>Agaricomycotina</taxon>
        <taxon>Tremellomycetes</taxon>
        <taxon>Trichosporonales</taxon>
        <taxon>Trichosporonaceae</taxon>
        <taxon>Trichosporon</taxon>
    </lineage>
</organism>
<dbReference type="OrthoDB" id="288590at2759"/>
<dbReference type="Pfam" id="PF14226">
    <property type="entry name" value="DIOX_N"/>
    <property type="match status" value="1"/>
</dbReference>
<evidence type="ECO:0000259" key="3">
    <source>
        <dbReference type="PROSITE" id="PS51471"/>
    </source>
</evidence>
<dbReference type="InterPro" id="IPR027443">
    <property type="entry name" value="IPNS-like_sf"/>
</dbReference>
<comment type="similarity">
    <text evidence="1">Belongs to the iron/ascorbate-dependent oxidoreductase family.</text>
</comment>
<dbReference type="InterPro" id="IPR044861">
    <property type="entry name" value="IPNS-like_FE2OG_OXY"/>
</dbReference>
<keyword evidence="1" id="KW-0408">Iron</keyword>
<dbReference type="VEuPathDB" id="FungiDB:A1Q1_06573"/>
<dbReference type="InterPro" id="IPR005123">
    <property type="entry name" value="Oxoglu/Fe-dep_dioxygenase_dom"/>
</dbReference>
<feature type="region of interest" description="Disordered" evidence="2">
    <location>
        <begin position="103"/>
        <end position="130"/>
    </location>
</feature>
<keyword evidence="1" id="KW-0479">Metal-binding</keyword>
<dbReference type="InterPro" id="IPR050231">
    <property type="entry name" value="Iron_ascorbate_oxido_reductase"/>
</dbReference>
<feature type="domain" description="Fe2OG dioxygenase" evidence="3">
    <location>
        <begin position="181"/>
        <end position="296"/>
    </location>
</feature>
<dbReference type="Gene3D" id="2.60.120.330">
    <property type="entry name" value="B-lactam Antibiotic, Isopenicillin N Synthase, Chain"/>
    <property type="match status" value="1"/>
</dbReference>
<sequence length="341" mass="37612">MANDTPTTLGLLPIIDFEGFDQGNTDIGKQFFEACRDVGFAYLTNTGIADGDVNTIFDWSRRFHSLPDEAKAKCKILPRTAETPRCGGYSGIGQEQVTRILRGEDNPDKNSGDNKQSFDDADGSYHYPNNWPDEEDLPGFRAALQHWSDLCSAVRNKALTALSIGMPGIDKGFFDSYHSHQDNYLRLLHYPSLPWPATESPDNTRTGAHTDFGTLTLLFQDNVGGLEVEDPKRPGVFVPAPPVTPSTCVFNIGDLLQRWSNDGLRSTTHRVAPPRRSADSGPLQPERFSLPYFCGADAEAIVKAIPGTFSETNPAKYPPISVREYVDRHVLAMYGAEPTKA</sequence>
<comment type="caution">
    <text evidence="4">The sequence shown here is derived from an EMBL/GenBank/DDBJ whole genome shotgun (WGS) entry which is preliminary data.</text>
</comment>
<evidence type="ECO:0000313" key="5">
    <source>
        <dbReference type="Proteomes" id="UP000002748"/>
    </source>
</evidence>
<dbReference type="Pfam" id="PF03171">
    <property type="entry name" value="2OG-FeII_Oxy"/>
    <property type="match status" value="1"/>
</dbReference>
<dbReference type="PANTHER" id="PTHR47990">
    <property type="entry name" value="2-OXOGLUTARATE (2OG) AND FE(II)-DEPENDENT OXYGENASE SUPERFAMILY PROTEIN-RELATED"/>
    <property type="match status" value="1"/>
</dbReference>
<proteinExistence type="inferred from homology"/>
<protein>
    <submittedName>
        <fullName evidence="4">Flavonol synthase/flavanone 3-hydroxylase</fullName>
    </submittedName>
</protein>
<dbReference type="AlphaFoldDB" id="J5SD08"/>
<dbReference type="PRINTS" id="PR00682">
    <property type="entry name" value="IPNSYNTHASE"/>
</dbReference>
<gene>
    <name evidence="4" type="ORF">A1Q1_06573</name>
</gene>
<dbReference type="GO" id="GO:0016491">
    <property type="term" value="F:oxidoreductase activity"/>
    <property type="evidence" value="ECO:0007669"/>
    <property type="project" value="UniProtKB-KW"/>
</dbReference>
<dbReference type="Proteomes" id="UP000002748">
    <property type="component" value="Unassembled WGS sequence"/>
</dbReference>
<reference evidence="4 5" key="1">
    <citation type="journal article" date="2012" name="Eukaryot. Cell">
        <title>Draft genome sequence of CBS 2479, the standard type strain of Trichosporon asahii.</title>
        <authorList>
            <person name="Yang R.Y."/>
            <person name="Li H.T."/>
            <person name="Zhu H."/>
            <person name="Zhou G.P."/>
            <person name="Wang M."/>
            <person name="Wang L."/>
        </authorList>
    </citation>
    <scope>NUCLEOTIDE SEQUENCE [LARGE SCALE GENOMIC DNA]</scope>
    <source>
        <strain evidence="5">ATCC 90039 / CBS 2479 / JCM 2466 / KCTC 7840 / NCYC 2677 / UAMH 7654</strain>
    </source>
</reference>
<evidence type="ECO:0000256" key="2">
    <source>
        <dbReference type="SAM" id="MobiDB-lite"/>
    </source>
</evidence>
<evidence type="ECO:0000256" key="1">
    <source>
        <dbReference type="RuleBase" id="RU003682"/>
    </source>
</evidence>
<dbReference type="InterPro" id="IPR026992">
    <property type="entry name" value="DIOX_N"/>
</dbReference>
<evidence type="ECO:0000313" key="4">
    <source>
        <dbReference type="EMBL" id="EJT45041.1"/>
    </source>
</evidence>
<keyword evidence="1" id="KW-0560">Oxidoreductase</keyword>
<dbReference type="SUPFAM" id="SSF51197">
    <property type="entry name" value="Clavaminate synthase-like"/>
    <property type="match status" value="1"/>
</dbReference>
<dbReference type="RefSeq" id="XP_014176198.1">
    <property type="nucleotide sequence ID" value="XM_014320723.1"/>
</dbReference>
<accession>J5SD08</accession>
<dbReference type="EMBL" id="ALBS01000339">
    <property type="protein sequence ID" value="EJT45041.1"/>
    <property type="molecule type" value="Genomic_DNA"/>
</dbReference>
<dbReference type="PROSITE" id="PS51471">
    <property type="entry name" value="FE2OG_OXY"/>
    <property type="match status" value="1"/>
</dbReference>
<feature type="compositionally biased region" description="Basic and acidic residues" evidence="2">
    <location>
        <begin position="103"/>
        <end position="118"/>
    </location>
</feature>
<dbReference type="GeneID" id="25990085"/>